<gene>
    <name evidence="2" type="ORF">NON19_02845</name>
</gene>
<dbReference type="EMBL" id="JANFNH010000001">
    <property type="protein sequence ID" value="MCQ4040988.1"/>
    <property type="molecule type" value="Genomic_DNA"/>
</dbReference>
<sequence length="572" mass="60906">MSRTSVVSHPAVPSRLGRLSATERRVWRAFPTGELVDLRTGDPEVDDPAKAHDWPADRMVRGEVIAALLLGACSAEPGAVAALRLAGARISGELFVDHGQVDSLLLLRGCRFDGPVDLDGAVTESIDLSGSRLTTISAYGAHVRGTLNLEDTVVTGEGDRAVHADGIRIDGSLLASRAAVRGPFTLINAQISGQVTLVGAELGDAETGGASLNAGGMRVGRSLMAQLLKASGELRLPGAHIGSALLLDGATLNGMGRPALHGDSLTVASEASFRPRPVAGEERPFTAQGTVRLSGARFDGGLDLGGARLTAMEGQPALRGGGMVVEGSLRLNDRFHTDGEIRLTGVRIAGHLDLRGMDSPDALLTLYAANAVGGIRDDLDAWPQRLNLDGFTYGAFSDYIPAVDRLRLISRQVRRADRSQTGSFRAQPYEQLASYYRSLGNDGEARTVLLARQRAQRAKLPWWQRIPGHLLDLLVGYGYRPLRAIGWAIALLAASSAYFSTVRPDHVSTEDRSIFNPVLYAADHLIPVIHFGQTDVWQYHGVAAVVTVVLTVLGWTLGIAIAAAATRTLTRN</sequence>
<name>A0ABT1P6I0_9ACTN</name>
<dbReference type="RefSeq" id="WP_255924921.1">
    <property type="nucleotide sequence ID" value="NZ_JANFNH010000001.1"/>
</dbReference>
<keyword evidence="3" id="KW-1185">Reference proteome</keyword>
<keyword evidence="1" id="KW-0472">Membrane</keyword>
<dbReference type="Proteomes" id="UP001206206">
    <property type="component" value="Unassembled WGS sequence"/>
</dbReference>
<feature type="transmembrane region" description="Helical" evidence="1">
    <location>
        <begin position="539"/>
        <end position="565"/>
    </location>
</feature>
<reference evidence="2 3" key="1">
    <citation type="submission" date="2022-06" db="EMBL/GenBank/DDBJ databases">
        <title>Draft genome sequence of type strain Streptomyces rubrisoli DSM 42083.</title>
        <authorList>
            <person name="Duangmal K."/>
            <person name="Klaysubun C."/>
        </authorList>
    </citation>
    <scope>NUCLEOTIDE SEQUENCE [LARGE SCALE GENOMIC DNA]</scope>
    <source>
        <strain evidence="2 3">DSM 42083</strain>
    </source>
</reference>
<accession>A0ABT1P6I0</accession>
<protein>
    <submittedName>
        <fullName evidence="2">Pentapeptide repeat-containing protein</fullName>
    </submittedName>
</protein>
<evidence type="ECO:0000313" key="3">
    <source>
        <dbReference type="Proteomes" id="UP001206206"/>
    </source>
</evidence>
<proteinExistence type="predicted"/>
<keyword evidence="1" id="KW-1133">Transmembrane helix</keyword>
<organism evidence="2 3">
    <name type="scientific">Streptantibioticus rubrisoli</name>
    <dbReference type="NCBI Taxonomy" id="1387313"/>
    <lineage>
        <taxon>Bacteria</taxon>
        <taxon>Bacillati</taxon>
        <taxon>Actinomycetota</taxon>
        <taxon>Actinomycetes</taxon>
        <taxon>Kitasatosporales</taxon>
        <taxon>Streptomycetaceae</taxon>
        <taxon>Streptantibioticus</taxon>
    </lineage>
</organism>
<keyword evidence="1" id="KW-0812">Transmembrane</keyword>
<evidence type="ECO:0000313" key="2">
    <source>
        <dbReference type="EMBL" id="MCQ4040988.1"/>
    </source>
</evidence>
<comment type="caution">
    <text evidence="2">The sequence shown here is derived from an EMBL/GenBank/DDBJ whole genome shotgun (WGS) entry which is preliminary data.</text>
</comment>
<evidence type="ECO:0000256" key="1">
    <source>
        <dbReference type="SAM" id="Phobius"/>
    </source>
</evidence>